<protein>
    <recommendedName>
        <fullName evidence="2">Response regulatory domain-containing protein</fullName>
    </recommendedName>
</protein>
<dbReference type="InterPro" id="IPR011006">
    <property type="entry name" value="CheY-like_superfamily"/>
</dbReference>
<reference evidence="3" key="1">
    <citation type="journal article" date="2015" name="Nature">
        <title>Complex archaea that bridge the gap between prokaryotes and eukaryotes.</title>
        <authorList>
            <person name="Spang A."/>
            <person name="Saw J.H."/>
            <person name="Jorgensen S.L."/>
            <person name="Zaremba-Niedzwiedzka K."/>
            <person name="Martijn J."/>
            <person name="Lind A.E."/>
            <person name="van Eijk R."/>
            <person name="Schleper C."/>
            <person name="Guy L."/>
            <person name="Ettema T.J."/>
        </authorList>
    </citation>
    <scope>NUCLEOTIDE SEQUENCE</scope>
</reference>
<sequence>MNKKKEKILVIDDDSQMVEFVKRVLEAHSYQVHSAPSAEKGLKKVKELSPDLIILDVMLETKGEGFQAAQKLKSTDAHSEYRAYSHIPILMLTAINSEMKMRYSPETDGEYLPAEDFVEKPVEPSELVRKVRNLLTPPSPRLN</sequence>
<proteinExistence type="predicted"/>
<evidence type="ECO:0000256" key="1">
    <source>
        <dbReference type="ARBA" id="ARBA00022553"/>
    </source>
</evidence>
<dbReference type="PANTHER" id="PTHR44591:SF3">
    <property type="entry name" value="RESPONSE REGULATORY DOMAIN-CONTAINING PROTEIN"/>
    <property type="match status" value="1"/>
</dbReference>
<keyword evidence="1" id="KW-0597">Phosphoprotein</keyword>
<evidence type="ECO:0000313" key="3">
    <source>
        <dbReference type="EMBL" id="KKK85608.1"/>
    </source>
</evidence>
<dbReference type="PROSITE" id="PS50110">
    <property type="entry name" value="RESPONSE_REGULATORY"/>
    <property type="match status" value="1"/>
</dbReference>
<feature type="domain" description="Response regulatory" evidence="2">
    <location>
        <begin position="7"/>
        <end position="135"/>
    </location>
</feature>
<gene>
    <name evidence="3" type="ORF">LCGC14_2771590</name>
</gene>
<dbReference type="EMBL" id="LAZR01051228">
    <property type="protein sequence ID" value="KKK85608.1"/>
    <property type="molecule type" value="Genomic_DNA"/>
</dbReference>
<dbReference type="AlphaFoldDB" id="A0A0F8YW35"/>
<name>A0A0F8YW35_9ZZZZ</name>
<dbReference type="InterPro" id="IPR001789">
    <property type="entry name" value="Sig_transdc_resp-reg_receiver"/>
</dbReference>
<dbReference type="Pfam" id="PF00072">
    <property type="entry name" value="Response_reg"/>
    <property type="match status" value="1"/>
</dbReference>
<dbReference type="SMART" id="SM00448">
    <property type="entry name" value="REC"/>
    <property type="match status" value="1"/>
</dbReference>
<dbReference type="GO" id="GO:0000160">
    <property type="term" value="P:phosphorelay signal transduction system"/>
    <property type="evidence" value="ECO:0007669"/>
    <property type="project" value="InterPro"/>
</dbReference>
<evidence type="ECO:0000259" key="2">
    <source>
        <dbReference type="PROSITE" id="PS50110"/>
    </source>
</evidence>
<comment type="caution">
    <text evidence="3">The sequence shown here is derived from an EMBL/GenBank/DDBJ whole genome shotgun (WGS) entry which is preliminary data.</text>
</comment>
<dbReference type="SUPFAM" id="SSF52172">
    <property type="entry name" value="CheY-like"/>
    <property type="match status" value="1"/>
</dbReference>
<dbReference type="InterPro" id="IPR050595">
    <property type="entry name" value="Bact_response_regulator"/>
</dbReference>
<dbReference type="Gene3D" id="3.40.50.2300">
    <property type="match status" value="1"/>
</dbReference>
<accession>A0A0F8YW35</accession>
<organism evidence="3">
    <name type="scientific">marine sediment metagenome</name>
    <dbReference type="NCBI Taxonomy" id="412755"/>
    <lineage>
        <taxon>unclassified sequences</taxon>
        <taxon>metagenomes</taxon>
        <taxon>ecological metagenomes</taxon>
    </lineage>
</organism>
<dbReference type="PANTHER" id="PTHR44591">
    <property type="entry name" value="STRESS RESPONSE REGULATOR PROTEIN 1"/>
    <property type="match status" value="1"/>
</dbReference>